<dbReference type="Pfam" id="PF01027">
    <property type="entry name" value="Bax1-I"/>
    <property type="match status" value="1"/>
</dbReference>
<feature type="transmembrane region" description="Helical" evidence="6">
    <location>
        <begin position="163"/>
        <end position="183"/>
    </location>
</feature>
<dbReference type="Proteomes" id="UP000075420">
    <property type="component" value="Unassembled WGS sequence"/>
</dbReference>
<keyword evidence="3 6" id="KW-0812">Transmembrane</keyword>
<feature type="transmembrane region" description="Helical" evidence="6">
    <location>
        <begin position="139"/>
        <end position="156"/>
    </location>
</feature>
<evidence type="ECO:0000256" key="1">
    <source>
        <dbReference type="ARBA" id="ARBA00004651"/>
    </source>
</evidence>
<dbReference type="InterPro" id="IPR006214">
    <property type="entry name" value="Bax_inhibitor_1-related"/>
</dbReference>
<accession>A0A150PIR1</accession>
<reference evidence="7 8" key="1">
    <citation type="submission" date="2014-02" db="EMBL/GenBank/DDBJ databases">
        <title>The small core and large imbalanced accessory genome model reveals a collaborative survival strategy of Sorangium cellulosum strains in nature.</title>
        <authorList>
            <person name="Han K."/>
            <person name="Peng R."/>
            <person name="Blom J."/>
            <person name="Li Y.-Z."/>
        </authorList>
    </citation>
    <scope>NUCLEOTIDE SEQUENCE [LARGE SCALE GENOMIC DNA]</scope>
    <source>
        <strain evidence="7 8">So0157-25</strain>
    </source>
</reference>
<comment type="caution">
    <text evidence="7">The sequence shown here is derived from an EMBL/GenBank/DDBJ whole genome shotgun (WGS) entry which is preliminary data.</text>
</comment>
<evidence type="ECO:0000256" key="4">
    <source>
        <dbReference type="ARBA" id="ARBA00022989"/>
    </source>
</evidence>
<evidence type="ECO:0000256" key="6">
    <source>
        <dbReference type="RuleBase" id="RU004379"/>
    </source>
</evidence>
<evidence type="ECO:0000313" key="7">
    <source>
        <dbReference type="EMBL" id="KYF55564.1"/>
    </source>
</evidence>
<evidence type="ECO:0008006" key="9">
    <source>
        <dbReference type="Google" id="ProtNLM"/>
    </source>
</evidence>
<comment type="subcellular location">
    <subcellularLocation>
        <location evidence="1">Cell membrane</location>
        <topology evidence="1">Multi-pass membrane protein</topology>
    </subcellularLocation>
</comment>
<dbReference type="CDD" id="cd10432">
    <property type="entry name" value="BI-1-like_bacterial"/>
    <property type="match status" value="1"/>
</dbReference>
<protein>
    <recommendedName>
        <fullName evidence="9">Integral membrane protein</fullName>
    </recommendedName>
</protein>
<proteinExistence type="inferred from homology"/>
<keyword evidence="4 6" id="KW-1133">Transmembrane helix</keyword>
<dbReference type="AlphaFoldDB" id="A0A150PIR1"/>
<evidence type="ECO:0000256" key="2">
    <source>
        <dbReference type="ARBA" id="ARBA00022475"/>
    </source>
</evidence>
<keyword evidence="2" id="KW-1003">Cell membrane</keyword>
<comment type="similarity">
    <text evidence="6">Belongs to the BI1 family.</text>
</comment>
<feature type="transmembrane region" description="Helical" evidence="6">
    <location>
        <begin position="29"/>
        <end position="50"/>
    </location>
</feature>
<sequence length="248" mass="25908">MSSRQPSSYVASAPANPKVALRINYLKRVYGLFTASLVVSSIGAMCALYLGAPDAEEAAPGRAMPPLVELFADHPIVAMLIVFGVMFGARAVRRVPGVNVLALFGMAIILGLTAAPALYMAEIAAGLGGTLSSAPVRDTFILTVLTFGSLTLGVFLTKEDLSFLASGLVMGAMVVLGAMLLNALLGSSLLGLAISSVAVLVFGGYVLYNTSRLLHSDEEDPVGGALDLYLNFINLFSSILHILSGRHF</sequence>
<evidence type="ECO:0000313" key="8">
    <source>
        <dbReference type="Proteomes" id="UP000075420"/>
    </source>
</evidence>
<keyword evidence="5 6" id="KW-0472">Membrane</keyword>
<name>A0A150PIR1_SORCE</name>
<dbReference type="GO" id="GO:0005886">
    <property type="term" value="C:plasma membrane"/>
    <property type="evidence" value="ECO:0007669"/>
    <property type="project" value="UniProtKB-SubCell"/>
</dbReference>
<dbReference type="PANTHER" id="PTHR23291:SF115">
    <property type="entry name" value="MODULATOR OF FTSH PROTEASE YCCA"/>
    <property type="match status" value="1"/>
</dbReference>
<feature type="transmembrane region" description="Helical" evidence="6">
    <location>
        <begin position="100"/>
        <end position="119"/>
    </location>
</feature>
<feature type="transmembrane region" description="Helical" evidence="6">
    <location>
        <begin position="189"/>
        <end position="208"/>
    </location>
</feature>
<evidence type="ECO:0000256" key="5">
    <source>
        <dbReference type="ARBA" id="ARBA00023136"/>
    </source>
</evidence>
<dbReference type="EMBL" id="JELY01001504">
    <property type="protein sequence ID" value="KYF55564.1"/>
    <property type="molecule type" value="Genomic_DNA"/>
</dbReference>
<gene>
    <name evidence="7" type="ORF">BE08_06980</name>
</gene>
<feature type="transmembrane region" description="Helical" evidence="6">
    <location>
        <begin position="70"/>
        <end position="88"/>
    </location>
</feature>
<organism evidence="7 8">
    <name type="scientific">Sorangium cellulosum</name>
    <name type="common">Polyangium cellulosum</name>
    <dbReference type="NCBI Taxonomy" id="56"/>
    <lineage>
        <taxon>Bacteria</taxon>
        <taxon>Pseudomonadati</taxon>
        <taxon>Myxococcota</taxon>
        <taxon>Polyangia</taxon>
        <taxon>Polyangiales</taxon>
        <taxon>Polyangiaceae</taxon>
        <taxon>Sorangium</taxon>
    </lineage>
</organism>
<dbReference type="PANTHER" id="PTHR23291">
    <property type="entry name" value="BAX INHIBITOR-RELATED"/>
    <property type="match status" value="1"/>
</dbReference>
<evidence type="ECO:0000256" key="3">
    <source>
        <dbReference type="ARBA" id="ARBA00022692"/>
    </source>
</evidence>